<organism evidence="1 2">
    <name type="scientific">Xenorhabdus lircayensis</name>
    <dbReference type="NCBI Taxonomy" id="2763499"/>
    <lineage>
        <taxon>Bacteria</taxon>
        <taxon>Pseudomonadati</taxon>
        <taxon>Pseudomonadota</taxon>
        <taxon>Gammaproteobacteria</taxon>
        <taxon>Enterobacterales</taxon>
        <taxon>Morganellaceae</taxon>
        <taxon>Xenorhabdus</taxon>
    </lineage>
</organism>
<name>A0ABS0U8D7_9GAMM</name>
<reference evidence="1 2" key="1">
    <citation type="submission" date="2020-08" db="EMBL/GenBank/DDBJ databases">
        <title>Description of Xenorhabdus lircayensis sp. nov., the symbiotic bacterium associated with the entomopathogenic nematode Steirnernema unicornum.</title>
        <authorList>
            <person name="Castaneda-Alvarez C."/>
            <person name="Prodan S."/>
            <person name="Zamorano A."/>
            <person name="San-Blas E."/>
            <person name="Aballay E."/>
        </authorList>
    </citation>
    <scope>NUCLEOTIDE SEQUENCE [LARGE SCALE GENOMIC DNA]</scope>
    <source>
        <strain evidence="1 2">VLS</strain>
    </source>
</reference>
<accession>A0ABS0U8D7</accession>
<dbReference type="RefSeq" id="WP_198690908.1">
    <property type="nucleotide sequence ID" value="NZ_CAWPUD010000055.1"/>
</dbReference>
<proteinExistence type="predicted"/>
<comment type="caution">
    <text evidence="1">The sequence shown here is derived from an EMBL/GenBank/DDBJ whole genome shotgun (WGS) entry which is preliminary data.</text>
</comment>
<keyword evidence="2" id="KW-1185">Reference proteome</keyword>
<gene>
    <name evidence="1" type="ORF">H8A87_15855</name>
</gene>
<evidence type="ECO:0000313" key="2">
    <source>
        <dbReference type="Proteomes" id="UP000696184"/>
    </source>
</evidence>
<protein>
    <submittedName>
        <fullName evidence="1">Uncharacterized protein</fullName>
    </submittedName>
</protein>
<dbReference type="EMBL" id="JACOII010000055">
    <property type="protein sequence ID" value="MBI6550138.1"/>
    <property type="molecule type" value="Genomic_DNA"/>
</dbReference>
<dbReference type="Proteomes" id="UP000696184">
    <property type="component" value="Unassembled WGS sequence"/>
</dbReference>
<sequence length="53" mass="6053">MKTFIFAAIERSNMEQTRPVKIKCVAESYQQAKRALSGFYITAWAGQIINRGE</sequence>
<evidence type="ECO:0000313" key="1">
    <source>
        <dbReference type="EMBL" id="MBI6550138.1"/>
    </source>
</evidence>